<evidence type="ECO:0000313" key="3">
    <source>
        <dbReference type="Proteomes" id="UP000033934"/>
    </source>
</evidence>
<dbReference type="InterPro" id="IPR052341">
    <property type="entry name" value="LOG_family_nucleotidases"/>
</dbReference>
<dbReference type="EC" id="3.2.2.n1" evidence="1"/>
<comment type="caution">
    <text evidence="2">The sequence shown here is derived from an EMBL/GenBank/DDBJ whole genome shotgun (WGS) entry which is preliminary data.</text>
</comment>
<dbReference type="SUPFAM" id="SSF102405">
    <property type="entry name" value="MCP/YpsA-like"/>
    <property type="match status" value="1"/>
</dbReference>
<dbReference type="InterPro" id="IPR031100">
    <property type="entry name" value="LOG_fam"/>
</dbReference>
<dbReference type="PANTHER" id="PTHR43393">
    <property type="entry name" value="CYTOKININ RIBOSIDE 5'-MONOPHOSPHATE PHOSPHORIBOHYDROLASE"/>
    <property type="match status" value="1"/>
</dbReference>
<dbReference type="PANTHER" id="PTHR43393:SF3">
    <property type="entry name" value="LYSINE DECARBOXYLASE-LIKE PROTEIN"/>
    <property type="match status" value="1"/>
</dbReference>
<dbReference type="GO" id="GO:0016787">
    <property type="term" value="F:hydrolase activity"/>
    <property type="evidence" value="ECO:0007669"/>
    <property type="project" value="UniProtKB-KW"/>
</dbReference>
<comment type="similarity">
    <text evidence="1">Belongs to the LOG family.</text>
</comment>
<proteinExistence type="inferred from homology"/>
<dbReference type="GO" id="GO:0009691">
    <property type="term" value="P:cytokinin biosynthetic process"/>
    <property type="evidence" value="ECO:0007669"/>
    <property type="project" value="UniProtKB-UniRule"/>
</dbReference>
<dbReference type="Proteomes" id="UP000033934">
    <property type="component" value="Unassembled WGS sequence"/>
</dbReference>
<evidence type="ECO:0000313" key="2">
    <source>
        <dbReference type="EMBL" id="KKQ87428.1"/>
    </source>
</evidence>
<organism evidence="2 3">
    <name type="scientific">Berkelbacteria bacterium GW2011_GWA2_38_9</name>
    <dbReference type="NCBI Taxonomy" id="1618334"/>
    <lineage>
        <taxon>Bacteria</taxon>
        <taxon>Candidatus Berkelbacteria</taxon>
    </lineage>
</organism>
<evidence type="ECO:0000256" key="1">
    <source>
        <dbReference type="RuleBase" id="RU363015"/>
    </source>
</evidence>
<gene>
    <name evidence="2" type="ORF">UT11_C0053G0005</name>
</gene>
<dbReference type="NCBIfam" id="TIGR00730">
    <property type="entry name" value="Rossman fold protein, TIGR00730 family"/>
    <property type="match status" value="1"/>
</dbReference>
<name>A0A0G0L5Y7_9BACT</name>
<dbReference type="Gene3D" id="3.40.50.450">
    <property type="match status" value="1"/>
</dbReference>
<sequence length="226" mass="25988">MIYYDDSHLLAKDFDYRHNPSWRIFRIMAEFIDGFTFLSEFEKAVTFFGSARFDEKHDHYQKAYELAKKLGSKGYTIITGGGPGVMEAANRGAKEGGGQSVGINIMLPNEQRVNQYVDKSIALNHFFIRKVILAFSAEAFIFFPGGFGTMDEMFELSTLIQTNKIERKVPIILVGKNYWEPLVDWVNHQLLEEYKTISPQDLNIWQIADSVEQAFNLVETYMAIKK</sequence>
<dbReference type="InterPro" id="IPR005269">
    <property type="entry name" value="LOG"/>
</dbReference>
<protein>
    <recommendedName>
        <fullName evidence="1">Cytokinin riboside 5'-monophosphate phosphoribohydrolase</fullName>
        <ecNumber evidence="1">3.2.2.n1</ecNumber>
    </recommendedName>
</protein>
<keyword evidence="1" id="KW-0203">Cytokinin biosynthesis</keyword>
<dbReference type="Pfam" id="PF03641">
    <property type="entry name" value="Lysine_decarbox"/>
    <property type="match status" value="1"/>
</dbReference>
<dbReference type="AlphaFoldDB" id="A0A0G0L5Y7"/>
<reference evidence="2 3" key="1">
    <citation type="journal article" date="2015" name="Nature">
        <title>rRNA introns, odd ribosomes, and small enigmatic genomes across a large radiation of phyla.</title>
        <authorList>
            <person name="Brown C.T."/>
            <person name="Hug L.A."/>
            <person name="Thomas B.C."/>
            <person name="Sharon I."/>
            <person name="Castelle C.J."/>
            <person name="Singh A."/>
            <person name="Wilkins M.J."/>
            <person name="Williams K.H."/>
            <person name="Banfield J.F."/>
        </authorList>
    </citation>
    <scope>NUCLEOTIDE SEQUENCE [LARGE SCALE GENOMIC DNA]</scope>
</reference>
<dbReference type="EMBL" id="LBVO01000053">
    <property type="protein sequence ID" value="KKQ87428.1"/>
    <property type="molecule type" value="Genomic_DNA"/>
</dbReference>
<dbReference type="GO" id="GO:0005829">
    <property type="term" value="C:cytosol"/>
    <property type="evidence" value="ECO:0007669"/>
    <property type="project" value="TreeGrafter"/>
</dbReference>
<keyword evidence="1" id="KW-0378">Hydrolase</keyword>
<accession>A0A0G0L5Y7</accession>